<evidence type="ECO:0000259" key="2">
    <source>
        <dbReference type="Pfam" id="PF14392"/>
    </source>
</evidence>
<name>A0AAW2SV70_9LAMI</name>
<feature type="domain" description="DUF4283" evidence="1">
    <location>
        <begin position="36"/>
        <end position="110"/>
    </location>
</feature>
<dbReference type="Pfam" id="PF14392">
    <property type="entry name" value="zf-CCHC_4"/>
    <property type="match status" value="1"/>
</dbReference>
<dbReference type="InterPro" id="IPR040256">
    <property type="entry name" value="At4g02000-like"/>
</dbReference>
<dbReference type="EMBL" id="JACGWM010000001">
    <property type="protein sequence ID" value="KAL0396531.1"/>
    <property type="molecule type" value="Genomic_DNA"/>
</dbReference>
<reference evidence="3" key="2">
    <citation type="journal article" date="2024" name="Plant">
        <title>Genomic evolution and insights into agronomic trait innovations of Sesamum species.</title>
        <authorList>
            <person name="Miao H."/>
            <person name="Wang L."/>
            <person name="Qu L."/>
            <person name="Liu H."/>
            <person name="Sun Y."/>
            <person name="Le M."/>
            <person name="Wang Q."/>
            <person name="Wei S."/>
            <person name="Zheng Y."/>
            <person name="Lin W."/>
            <person name="Duan Y."/>
            <person name="Cao H."/>
            <person name="Xiong S."/>
            <person name="Wang X."/>
            <person name="Wei L."/>
            <person name="Li C."/>
            <person name="Ma Q."/>
            <person name="Ju M."/>
            <person name="Zhao R."/>
            <person name="Li G."/>
            <person name="Mu C."/>
            <person name="Tian Q."/>
            <person name="Mei H."/>
            <person name="Zhang T."/>
            <person name="Gao T."/>
            <person name="Zhang H."/>
        </authorList>
    </citation>
    <scope>NUCLEOTIDE SEQUENCE</scope>
    <source>
        <strain evidence="3">KEN8</strain>
    </source>
</reference>
<dbReference type="Pfam" id="PF14111">
    <property type="entry name" value="DUF4283"/>
    <property type="match status" value="1"/>
</dbReference>
<reference evidence="3" key="1">
    <citation type="submission" date="2020-06" db="EMBL/GenBank/DDBJ databases">
        <authorList>
            <person name="Li T."/>
            <person name="Hu X."/>
            <person name="Zhang T."/>
            <person name="Song X."/>
            <person name="Zhang H."/>
            <person name="Dai N."/>
            <person name="Sheng W."/>
            <person name="Hou X."/>
            <person name="Wei L."/>
        </authorList>
    </citation>
    <scope>NUCLEOTIDE SEQUENCE</scope>
    <source>
        <strain evidence="3">KEN8</strain>
        <tissue evidence="3">Leaf</tissue>
    </source>
</reference>
<protein>
    <recommendedName>
        <fullName evidence="4">DUF4283 domain-containing protein</fullName>
    </recommendedName>
</protein>
<evidence type="ECO:0000259" key="1">
    <source>
        <dbReference type="Pfam" id="PF14111"/>
    </source>
</evidence>
<dbReference type="PANTHER" id="PTHR31286:SF153">
    <property type="entry name" value="DUF4283 DOMAIN PROTEIN"/>
    <property type="match status" value="1"/>
</dbReference>
<feature type="domain" description="Zinc knuckle CX2CX4HX4C" evidence="2">
    <location>
        <begin position="178"/>
        <end position="223"/>
    </location>
</feature>
<comment type="caution">
    <text evidence="3">The sequence shown here is derived from an EMBL/GenBank/DDBJ whole genome shotgun (WGS) entry which is preliminary data.</text>
</comment>
<dbReference type="PANTHER" id="PTHR31286">
    <property type="entry name" value="GLYCINE-RICH CELL WALL STRUCTURAL PROTEIN 1.8-LIKE"/>
    <property type="match status" value="1"/>
</dbReference>
<proteinExistence type="predicted"/>
<sequence>MGSGVNLRLNLSLIEDEEEGIVIPSSSSNQHSGTGSNDLLVVGRLLSHQSSNFEALKNSLMAVLQPVKGMSVWRISEERFCLKFNHRLDFLRALEGRPWVFDKNLIILEQVGNNDKPEEVCLDWCPFTIFVHDLPLTRQTGGIAEHIGNKLGQFIDMELSKQGHNWSSAWKLRISLNTSQPLKRALRLQTLTGADLLVTFTYARLTNFYYLCGKISHIAKYCPLRYEEDFVDPGDAAPYGPWLRANHQDRYIRSLIGSSRSSQNQSLRPKFHSSDSLFESWRRESPARGPAIFGNFSKPIYGKKAINQEEDSSPINSISCHTYDNLYGKT</sequence>
<organism evidence="3">
    <name type="scientific">Sesamum calycinum</name>
    <dbReference type="NCBI Taxonomy" id="2727403"/>
    <lineage>
        <taxon>Eukaryota</taxon>
        <taxon>Viridiplantae</taxon>
        <taxon>Streptophyta</taxon>
        <taxon>Embryophyta</taxon>
        <taxon>Tracheophyta</taxon>
        <taxon>Spermatophyta</taxon>
        <taxon>Magnoliopsida</taxon>
        <taxon>eudicotyledons</taxon>
        <taxon>Gunneridae</taxon>
        <taxon>Pentapetalae</taxon>
        <taxon>asterids</taxon>
        <taxon>lamiids</taxon>
        <taxon>Lamiales</taxon>
        <taxon>Pedaliaceae</taxon>
        <taxon>Sesamum</taxon>
    </lineage>
</organism>
<gene>
    <name evidence="3" type="ORF">Scaly_0101500</name>
</gene>
<evidence type="ECO:0000313" key="3">
    <source>
        <dbReference type="EMBL" id="KAL0396531.1"/>
    </source>
</evidence>
<accession>A0AAW2SV70</accession>
<evidence type="ECO:0008006" key="4">
    <source>
        <dbReference type="Google" id="ProtNLM"/>
    </source>
</evidence>
<dbReference type="InterPro" id="IPR025558">
    <property type="entry name" value="DUF4283"/>
</dbReference>
<dbReference type="InterPro" id="IPR025836">
    <property type="entry name" value="Zn_knuckle_CX2CX4HX4C"/>
</dbReference>
<dbReference type="AlphaFoldDB" id="A0AAW2SV70"/>